<gene>
    <name evidence="1" type="ORF">EVAR_31939_1</name>
</gene>
<dbReference type="Proteomes" id="UP000299102">
    <property type="component" value="Unassembled WGS sequence"/>
</dbReference>
<dbReference type="AlphaFoldDB" id="A0A4C1WQX1"/>
<accession>A0A4C1WQX1</accession>
<proteinExistence type="predicted"/>
<comment type="caution">
    <text evidence="1">The sequence shown here is derived from an EMBL/GenBank/DDBJ whole genome shotgun (WGS) entry which is preliminary data.</text>
</comment>
<evidence type="ECO:0000313" key="1">
    <source>
        <dbReference type="EMBL" id="GBP53383.1"/>
    </source>
</evidence>
<protein>
    <submittedName>
        <fullName evidence="1">Uncharacterized protein</fullName>
    </submittedName>
</protein>
<organism evidence="1 2">
    <name type="scientific">Eumeta variegata</name>
    <name type="common">Bagworm moth</name>
    <name type="synonym">Eumeta japonica</name>
    <dbReference type="NCBI Taxonomy" id="151549"/>
    <lineage>
        <taxon>Eukaryota</taxon>
        <taxon>Metazoa</taxon>
        <taxon>Ecdysozoa</taxon>
        <taxon>Arthropoda</taxon>
        <taxon>Hexapoda</taxon>
        <taxon>Insecta</taxon>
        <taxon>Pterygota</taxon>
        <taxon>Neoptera</taxon>
        <taxon>Endopterygota</taxon>
        <taxon>Lepidoptera</taxon>
        <taxon>Glossata</taxon>
        <taxon>Ditrysia</taxon>
        <taxon>Tineoidea</taxon>
        <taxon>Psychidae</taxon>
        <taxon>Oiketicinae</taxon>
        <taxon>Eumeta</taxon>
    </lineage>
</organism>
<keyword evidence="2" id="KW-1185">Reference proteome</keyword>
<name>A0A4C1WQX1_EUMVA</name>
<reference evidence="1 2" key="1">
    <citation type="journal article" date="2019" name="Commun. Biol.">
        <title>The bagworm genome reveals a unique fibroin gene that provides high tensile strength.</title>
        <authorList>
            <person name="Kono N."/>
            <person name="Nakamura H."/>
            <person name="Ohtoshi R."/>
            <person name="Tomita M."/>
            <person name="Numata K."/>
            <person name="Arakawa K."/>
        </authorList>
    </citation>
    <scope>NUCLEOTIDE SEQUENCE [LARGE SCALE GENOMIC DNA]</scope>
</reference>
<evidence type="ECO:0000313" key="2">
    <source>
        <dbReference type="Proteomes" id="UP000299102"/>
    </source>
</evidence>
<sequence length="97" mass="10777">MRKLPTFTKLKSDLTNITKPTNISLHRSKQTRRCSELGPTAAGGADFTSFDADSKGHFGDRPRMSDLKNVDILYNVYIYWATAPKLAQGRVGNSKCV</sequence>
<dbReference type="EMBL" id="BGZK01000623">
    <property type="protein sequence ID" value="GBP53383.1"/>
    <property type="molecule type" value="Genomic_DNA"/>
</dbReference>